<dbReference type="SUPFAM" id="SSF56954">
    <property type="entry name" value="Outer membrane efflux proteins (OEP)"/>
    <property type="match status" value="1"/>
</dbReference>
<dbReference type="EMBL" id="WTYY01000002">
    <property type="protein sequence ID" value="MXO88134.1"/>
    <property type="molecule type" value="Genomic_DNA"/>
</dbReference>
<keyword evidence="4" id="KW-0472">Membrane</keyword>
<proteinExistence type="predicted"/>
<gene>
    <name evidence="7" type="ORF">GRI32_05205</name>
</gene>
<evidence type="ECO:0000256" key="1">
    <source>
        <dbReference type="ARBA" id="ARBA00004442"/>
    </source>
</evidence>
<dbReference type="RefSeq" id="WP_160590106.1">
    <property type="nucleotide sequence ID" value="NZ_BAAAFP010000002.1"/>
</dbReference>
<evidence type="ECO:0000256" key="2">
    <source>
        <dbReference type="ARBA" id="ARBA00022452"/>
    </source>
</evidence>
<keyword evidence="5" id="KW-0998">Cell outer membrane</keyword>
<dbReference type="PANTHER" id="PTHR30026:SF20">
    <property type="entry name" value="OUTER MEMBRANE PROTEIN TOLC"/>
    <property type="match status" value="1"/>
</dbReference>
<protein>
    <submittedName>
        <fullName evidence="7">Transporter</fullName>
    </submittedName>
</protein>
<feature type="signal peptide" evidence="6">
    <location>
        <begin position="1"/>
        <end position="19"/>
    </location>
</feature>
<evidence type="ECO:0000256" key="4">
    <source>
        <dbReference type="ARBA" id="ARBA00023136"/>
    </source>
</evidence>
<feature type="chain" id="PRO_5032799480" evidence="6">
    <location>
        <begin position="20"/>
        <end position="407"/>
    </location>
</feature>
<dbReference type="OrthoDB" id="7452700at2"/>
<comment type="caution">
    <text evidence="7">The sequence shown here is derived from an EMBL/GenBank/DDBJ whole genome shotgun (WGS) entry which is preliminary data.</text>
</comment>
<dbReference type="GO" id="GO:0015288">
    <property type="term" value="F:porin activity"/>
    <property type="evidence" value="ECO:0007669"/>
    <property type="project" value="TreeGrafter"/>
</dbReference>
<dbReference type="Proteomes" id="UP000435243">
    <property type="component" value="Unassembled WGS sequence"/>
</dbReference>
<evidence type="ECO:0000256" key="5">
    <source>
        <dbReference type="ARBA" id="ARBA00023237"/>
    </source>
</evidence>
<keyword evidence="3" id="KW-0812">Transmembrane</keyword>
<keyword evidence="2" id="KW-1134">Transmembrane beta strand</keyword>
<dbReference type="InterPro" id="IPR051906">
    <property type="entry name" value="TolC-like"/>
</dbReference>
<sequence>MKRLVFLLPALVIAAPLHAEPGLPDEASVLSALDDHPSVIAANERVTAARAGADARAIGPHELTFSGSYTQRRIDREGSFDEFDTQLSRAIRLPGKARLDREIGTHQVDAAQNMAEDVRHQAALMLAGYWWDWLGAAAQSTVDARAVTNLETARNGVRRRMELGDASLLELDQAEAALGAARILADQSAGEARLARVRLAAQFPALALPVDAPEIPQPEIAPDMLMDLHDLVLSNSHEIAAADAQARSVSAYAERTRLDRIADPTIGVRLFSERSGAERGAGVVFSIPLGGGHRAALADQAQAEASAALSEARLARFDVQETADADLTEAQFRIDAWQRARAGLDSQVSALVRLRRGHELGEIDLAELLLGERMVHDAFRAEGAARAAAGRAITKLRIDSHALWLSD</sequence>
<organism evidence="7 8">
    <name type="scientific">Alteraurantiacibacter aestuarii</name>
    <dbReference type="NCBI Taxonomy" id="650004"/>
    <lineage>
        <taxon>Bacteria</taxon>
        <taxon>Pseudomonadati</taxon>
        <taxon>Pseudomonadota</taxon>
        <taxon>Alphaproteobacteria</taxon>
        <taxon>Sphingomonadales</taxon>
        <taxon>Erythrobacteraceae</taxon>
        <taxon>Alteraurantiacibacter</taxon>
    </lineage>
</organism>
<dbReference type="AlphaFoldDB" id="A0A844ZKP2"/>
<evidence type="ECO:0000256" key="3">
    <source>
        <dbReference type="ARBA" id="ARBA00022692"/>
    </source>
</evidence>
<dbReference type="GO" id="GO:0009279">
    <property type="term" value="C:cell outer membrane"/>
    <property type="evidence" value="ECO:0007669"/>
    <property type="project" value="UniProtKB-SubCell"/>
</dbReference>
<dbReference type="PANTHER" id="PTHR30026">
    <property type="entry name" value="OUTER MEMBRANE PROTEIN TOLC"/>
    <property type="match status" value="1"/>
</dbReference>
<dbReference type="GO" id="GO:0015562">
    <property type="term" value="F:efflux transmembrane transporter activity"/>
    <property type="evidence" value="ECO:0007669"/>
    <property type="project" value="InterPro"/>
</dbReference>
<reference evidence="7 8" key="1">
    <citation type="submission" date="2019-12" db="EMBL/GenBank/DDBJ databases">
        <title>Genomic-based taxomic classification of the family Erythrobacteraceae.</title>
        <authorList>
            <person name="Xu L."/>
        </authorList>
    </citation>
    <scope>NUCLEOTIDE SEQUENCE [LARGE SCALE GENOMIC DNA]</scope>
    <source>
        <strain evidence="7 8">JCM 16339</strain>
    </source>
</reference>
<dbReference type="GO" id="GO:1990281">
    <property type="term" value="C:efflux pump complex"/>
    <property type="evidence" value="ECO:0007669"/>
    <property type="project" value="TreeGrafter"/>
</dbReference>
<evidence type="ECO:0000256" key="6">
    <source>
        <dbReference type="SAM" id="SignalP"/>
    </source>
</evidence>
<comment type="subcellular location">
    <subcellularLocation>
        <location evidence="1">Cell outer membrane</location>
    </subcellularLocation>
</comment>
<name>A0A844ZKP2_9SPHN</name>
<evidence type="ECO:0000313" key="8">
    <source>
        <dbReference type="Proteomes" id="UP000435243"/>
    </source>
</evidence>
<accession>A0A844ZKP2</accession>
<keyword evidence="8" id="KW-1185">Reference proteome</keyword>
<evidence type="ECO:0000313" key="7">
    <source>
        <dbReference type="EMBL" id="MXO88134.1"/>
    </source>
</evidence>
<keyword evidence="6" id="KW-0732">Signal</keyword>
<dbReference type="Gene3D" id="1.20.1600.10">
    <property type="entry name" value="Outer membrane efflux proteins (OEP)"/>
    <property type="match status" value="1"/>
</dbReference>